<dbReference type="Pfam" id="PF06445">
    <property type="entry name" value="GyrI-like"/>
    <property type="match status" value="1"/>
</dbReference>
<dbReference type="SMART" id="SM00871">
    <property type="entry name" value="AraC_E_bind"/>
    <property type="match status" value="1"/>
</dbReference>
<evidence type="ECO:0000313" key="3">
    <source>
        <dbReference type="Proteomes" id="UP000236449"/>
    </source>
</evidence>
<dbReference type="OrthoDB" id="282744at2"/>
<evidence type="ECO:0000259" key="1">
    <source>
        <dbReference type="SMART" id="SM00871"/>
    </source>
</evidence>
<evidence type="ECO:0000313" key="2">
    <source>
        <dbReference type="EMBL" id="PNI04018.1"/>
    </source>
</evidence>
<name>A0A2J8HG32_VIBDI</name>
<reference evidence="2 3" key="1">
    <citation type="submission" date="2018-01" db="EMBL/GenBank/DDBJ databases">
        <title>Draft genome sequences of six Vibrio diazotrophicus strains isolated from deep-sea sediments of the Baltic Sea.</title>
        <authorList>
            <person name="Castillo D."/>
            <person name="Vandieken V."/>
            <person name="Chiang O."/>
            <person name="Middelboe M."/>
        </authorList>
    </citation>
    <scope>NUCLEOTIDE SEQUENCE [LARGE SCALE GENOMIC DNA]</scope>
    <source>
        <strain evidence="2 3">60.27F</strain>
    </source>
</reference>
<gene>
    <name evidence="2" type="ORF">C1N32_15800</name>
</gene>
<dbReference type="AlphaFoldDB" id="A0A2J8HG32"/>
<dbReference type="PANTHER" id="PTHR40055:SF1">
    <property type="entry name" value="TRANSCRIPTIONAL REGULATOR YGIV-RELATED"/>
    <property type="match status" value="1"/>
</dbReference>
<feature type="domain" description="AraC effector-binding" evidence="1">
    <location>
        <begin position="1"/>
        <end position="155"/>
    </location>
</feature>
<dbReference type="RefSeq" id="WP_102963171.1">
    <property type="nucleotide sequence ID" value="NZ_JAPWHJ010000004.1"/>
</dbReference>
<dbReference type="InterPro" id="IPR011256">
    <property type="entry name" value="Reg_factor_effector_dom_sf"/>
</dbReference>
<dbReference type="InterPro" id="IPR050908">
    <property type="entry name" value="SmbC-like"/>
</dbReference>
<dbReference type="InterPro" id="IPR010499">
    <property type="entry name" value="AraC_E-bd"/>
</dbReference>
<dbReference type="Proteomes" id="UP000236449">
    <property type="component" value="Unassembled WGS sequence"/>
</dbReference>
<accession>A0A2J8HG32</accession>
<dbReference type="EMBL" id="POSK01000010">
    <property type="protein sequence ID" value="PNI04018.1"/>
    <property type="molecule type" value="Genomic_DNA"/>
</dbReference>
<organism evidence="2 3">
    <name type="scientific">Vibrio diazotrophicus</name>
    <dbReference type="NCBI Taxonomy" id="685"/>
    <lineage>
        <taxon>Bacteria</taxon>
        <taxon>Pseudomonadati</taxon>
        <taxon>Pseudomonadota</taxon>
        <taxon>Gammaproteobacteria</taxon>
        <taxon>Vibrionales</taxon>
        <taxon>Vibrionaceae</taxon>
        <taxon>Vibrio</taxon>
    </lineage>
</organism>
<sequence length="155" mass="17390">MQVRIVEFTPRKVAIYTHQGAPEQLMNSVENFVAWRKETGLSPIATSDTFGIPYSDPNETDNKNFRFDIAGGVEEDIPDNRFGVVNGMLTGGKCAVLRHYGSLDLISQTVYKLYKNWLPTSGEQPSGKPCFFHYLNIAPDTDKNALQTDVYLPLK</sequence>
<dbReference type="Gene3D" id="3.20.80.10">
    <property type="entry name" value="Regulatory factor, effector binding domain"/>
    <property type="match status" value="1"/>
</dbReference>
<comment type="caution">
    <text evidence="2">The sequence shown here is derived from an EMBL/GenBank/DDBJ whole genome shotgun (WGS) entry which is preliminary data.</text>
</comment>
<protein>
    <recommendedName>
        <fullName evidence="1">AraC effector-binding domain-containing protein</fullName>
    </recommendedName>
</protein>
<dbReference type="PANTHER" id="PTHR40055">
    <property type="entry name" value="TRANSCRIPTIONAL REGULATOR YGIV-RELATED"/>
    <property type="match status" value="1"/>
</dbReference>
<proteinExistence type="predicted"/>
<dbReference type="InterPro" id="IPR029442">
    <property type="entry name" value="GyrI-like"/>
</dbReference>
<dbReference type="SUPFAM" id="SSF55136">
    <property type="entry name" value="Probable bacterial effector-binding domain"/>
    <property type="match status" value="1"/>
</dbReference>